<proteinExistence type="predicted"/>
<evidence type="ECO:0000256" key="1">
    <source>
        <dbReference type="SAM" id="MobiDB-lite"/>
    </source>
</evidence>
<comment type="caution">
    <text evidence="3">The sequence shown here is derived from an EMBL/GenBank/DDBJ whole genome shotgun (WGS) entry which is preliminary data.</text>
</comment>
<dbReference type="InterPro" id="IPR036709">
    <property type="entry name" value="Autotransporte_beta_dom_sf"/>
</dbReference>
<feature type="domain" description="Autotransporter" evidence="2">
    <location>
        <begin position="2289"/>
        <end position="2572"/>
    </location>
</feature>
<dbReference type="EMBL" id="QYUM01000001">
    <property type="protein sequence ID" value="RJF96412.1"/>
    <property type="molecule type" value="Genomic_DNA"/>
</dbReference>
<name>A0A418WUP7_9SPHN</name>
<protein>
    <submittedName>
        <fullName evidence="3">Autotransporter domain-containing protein</fullName>
    </submittedName>
</protein>
<dbReference type="Proteomes" id="UP000286100">
    <property type="component" value="Unassembled WGS sequence"/>
</dbReference>
<accession>A0A418WUP7</accession>
<dbReference type="InterPro" id="IPR005546">
    <property type="entry name" value="Autotransporte_beta"/>
</dbReference>
<dbReference type="OrthoDB" id="7176850at2"/>
<dbReference type="PROSITE" id="PS51208">
    <property type="entry name" value="AUTOTRANSPORTER"/>
    <property type="match status" value="1"/>
</dbReference>
<sequence length="2696" mass="269988">MRTRRKPAKSSWGFIMVSVRTARVSHSFRASRSGSTRAALLLGVGGLALALSTTPARAECAPEGGVIVCSGLDANGFVSTVDGQVTTILAGATVRNNPDTGSAIRYDENGRVIVAGAIEGGDGDGIVGGPGKFVTISVGQGGAISGQRGIAAVDAFVRYAIGNAGTITGTSGAAIAIPDGSSGLLTQFRNAETGRVVGGVDGRFERIENTGVIDGGSRSGIASTGASRDQTIVNRGGIRSAATTGAAIAANAVIDNSGTIEGAGGAAAIRADELELVNRAGGVIRAGGTAIALEGADFNETSIENAGQIVGNVVSSGASSDHFVQRIGATVEGDIRLGAGDDAFYYEQKGDQIAGGVTGAIDGGDGEDIFGVRVTRSGTVTLAGALPTGFERYGVDLCGCNTDVTIAAGNYTAGLTVSGEGDVTNLASFTTTGKTPIIDLRSSIEEDIDPDFGLVFVNKGTIDATGTEFGFDLITSMNGDAPLRRFVNDGVIKANGFYTHALNLMAFGGADGPGFVNNGEIGGAGDSGYGINLTSTNAENNGKIIFTGGDQHGVRMTGGSFTNNAGAVIQAQQDALTVQFGRVRNSGTITGNVGVAVISGTIINEAGGVITGGRAAIVRATGFGAGVNIANKGTINGHVDLTDPGSDFDTFWAAEGSKLNGQLRLGNNDKLVTDIGRVDRTGTLRIDDIVTGGVTNGSSNELWLRAGSTQSANLIDAPVAGFTRLVYEAGGEDMVLTLGGPVDAAGAVQTRKSEVRLAGDGKINLTADIDVSGLIQRGVVVERYSTPNRMEGSGRTLDLVISGKIRGGRGIAVDATHANSVELAAGKGEITIDQEYGLVTGPGTQVTIGEGAKIRVLDANNRAIAISAGGSTIVNRGEIVEEGDAATATRGNAATGVEIGSGYFENAQSGRVDMIGSAVELRAYAVLENSGLIQSRGGAALNVAAVDARNAFDDSAVINNAGGTIRAAGGTAIAGRYGGVSVQNAGTIDGNILLSQASDSFAADAYVAMGGTVSGNLDFGGGDDLFLVRDGASAGISGTINAGDGLDAYGRSFTSSGTYALGASAKPADFELHAAEALGEATTVKLTAAETLNTGIRLYGDGTIENGANVDVNGIADLRAAIDVRTGDVEFGAMTLINTGNISSDVQGVLADDGVRSFANSGTISATKGAVEMASYVGNKGFAFRNDGTLASDGAKVDTARVEFYGATEGAAIDVVNAGTIRSGGTADYQGEATGLLVSGADDVFARIANSGTIEAGGVMGTGAVISGGRFDVANSGTIEGKGVGGAGLIVASYAAPDPKAPSAEDCEDGAVSTVVANVRNDGTIRANGGGTATVDSHAIAVGLGVSIENENTIVRVINGANGVIEATGAKSVAIAASSNDSSESGRDPTRRTFKFDNSGTVRGGAGASITDGLYVNEPGGIAFGDVVNGGGAIAGAIQTIHTTDRIRNLAGGVISGSVDLADGDDVFENYGRLVGDLTLGSGADTLLFAASSVLEGIAHGGEGVDTLLVDLTGNGAINFDLFKGFETLKQKGSGTLSISGTADLATLTIANSSVTIASGTRFATSGMTALTGSDGDENLNVEGTIAGNVDMGGGKDVVTLAMGGKVEGNVNLGAGDDRLVLAGGTATGTIDGGLGTDTIAFNIAGDVSAIPDGINFESLDVAGAGTLSLALQQDFDTITLGSGSNLVLNPGAAAHNVGTIIGNDGAQNVTINTPLTGGVSLGGGDDSLTLALNGVLSGALDGGAGNDMLNLNLGGASTIGGLAGFETVNLAGAAPLTLNGVLAQGQALNFDGGDNALIVGAGGSILGAVNGGAGRDSIAFDLSDGVTQALFTSRVTGFEDLAANGSGTLILNENAGYQSVAINGGNLTLAAGMTLSSGNTVFDGANNVLTLAGGASIIGPVDGGAGTDRLVLQQGAGETRSLNSLWYSNFEQLGTGGAGTLIVDGNASFDSVDMFGSGLKIVNGATLTTGQLTGSDAANTLEIAGALNGAVDLGAGDDRLIIASLNNGTGTRSGGAGNDTLEFRGAGTGTWNGTGYTGFENFANGAGTLSITGNVGFQTFAVTGGRVIGQAGTTIASANSILVGQGATFGSAGTVNASIDVRGTLSPGASPGTMTVNGNVAFASGSNLLLELAPTGRDLLNISGTLSIASGSTIDITGALSSAPGGALDLVVANGGITGGFTTINKSQSIFGFVAQRGNKIQIVGEFANDASFGTNAQASIAYANAVLGSGQKVGAFTAALPDLVDAQGKSKQAAFAQLTPEAYASASRIGIDNGLMIADTARSLRYTMAEGQGLFGFGQTMFARTELDGNTATGASAANEDSSGFLGGLGYGFGNGVRVGAFLGHLDSEQTLHELSASTKADGFVGGVFADAEIGALGLHALAAYDGADATTTRSLPGRTSATASYGLKSWLVDFSAHYDIALGGMALTPRAGLTYVSTRREGLTEQGTGAFGLSVEGKRKEALFADAGVTLGADTKLGNLPLRPWVEAGVRHMFDGDNVTASGVLTGVTAGGVLIAAGVDRDRTTARLGAGLGLEVSGTVSLNIGYTGEFGDAERHNINGGILIVRARHPTSSGIRTGGVSHPKGRRRLLFWEPFSAKNRGRPVRVGAIRRRRLYPSCRYAVAKRRIADWRDVLSRAFLRLSVSLAMNAALRLTNCTMAVDANRSAPYMRSHRGAEPDWPVRWSLKRRDARSP</sequence>
<dbReference type="SMART" id="SM00869">
    <property type="entry name" value="Autotransporter"/>
    <property type="match status" value="1"/>
</dbReference>
<evidence type="ECO:0000313" key="4">
    <source>
        <dbReference type="Proteomes" id="UP000286100"/>
    </source>
</evidence>
<dbReference type="Gene3D" id="2.40.128.130">
    <property type="entry name" value="Autotransporter beta-domain"/>
    <property type="match status" value="1"/>
</dbReference>
<gene>
    <name evidence="3" type="ORF">D3876_00220</name>
</gene>
<evidence type="ECO:0000313" key="3">
    <source>
        <dbReference type="EMBL" id="RJF96412.1"/>
    </source>
</evidence>
<evidence type="ECO:0000259" key="2">
    <source>
        <dbReference type="PROSITE" id="PS51208"/>
    </source>
</evidence>
<organism evidence="3 4">
    <name type="scientific">Sphingomonas cavernae</name>
    <dbReference type="NCBI Taxonomy" id="2320861"/>
    <lineage>
        <taxon>Bacteria</taxon>
        <taxon>Pseudomonadati</taxon>
        <taxon>Pseudomonadota</taxon>
        <taxon>Alphaproteobacteria</taxon>
        <taxon>Sphingomonadales</taxon>
        <taxon>Sphingomonadaceae</taxon>
        <taxon>Sphingomonas</taxon>
    </lineage>
</organism>
<reference evidence="3 4" key="1">
    <citation type="submission" date="2018-09" db="EMBL/GenBank/DDBJ databases">
        <authorList>
            <person name="Zhu H."/>
        </authorList>
    </citation>
    <scope>NUCLEOTIDE SEQUENCE [LARGE SCALE GENOMIC DNA]</scope>
    <source>
        <strain evidence="3 4">K2R01-6</strain>
    </source>
</reference>
<dbReference type="PRINTS" id="PR00313">
    <property type="entry name" value="CABNDNGRPT"/>
</dbReference>
<dbReference type="Gene3D" id="2.160.20.160">
    <property type="match status" value="1"/>
</dbReference>
<feature type="compositionally biased region" description="Basic and acidic residues" evidence="1">
    <location>
        <begin position="1384"/>
        <end position="1395"/>
    </location>
</feature>
<dbReference type="SUPFAM" id="SSF103515">
    <property type="entry name" value="Autotransporter"/>
    <property type="match status" value="1"/>
</dbReference>
<feature type="region of interest" description="Disordered" evidence="1">
    <location>
        <begin position="1378"/>
        <end position="1398"/>
    </location>
</feature>
<keyword evidence="4" id="KW-1185">Reference proteome</keyword>
<dbReference type="Pfam" id="PF03797">
    <property type="entry name" value="Autotransporter"/>
    <property type="match status" value="1"/>
</dbReference>